<gene>
    <name evidence="2" type="ORF">GFB49_03585</name>
</gene>
<dbReference type="SUPFAM" id="SSF53850">
    <property type="entry name" value="Periplasmic binding protein-like II"/>
    <property type="match status" value="1"/>
</dbReference>
<evidence type="ECO:0000313" key="3">
    <source>
        <dbReference type="Proteomes" id="UP000444174"/>
    </source>
</evidence>
<organism evidence="2 3">
    <name type="scientific">Tritonibacter litoralis</name>
    <dbReference type="NCBI Taxonomy" id="2662264"/>
    <lineage>
        <taxon>Bacteria</taxon>
        <taxon>Pseudomonadati</taxon>
        <taxon>Pseudomonadota</taxon>
        <taxon>Alphaproteobacteria</taxon>
        <taxon>Rhodobacterales</taxon>
        <taxon>Paracoccaceae</taxon>
        <taxon>Tritonibacter</taxon>
    </lineage>
</organism>
<feature type="chain" id="PRO_5032410387" description="Solute-binding protein family 3/N-terminal domain-containing protein" evidence="1">
    <location>
        <begin position="21"/>
        <end position="228"/>
    </location>
</feature>
<proteinExistence type="predicted"/>
<name>A0A843Y9D7_9RHOB</name>
<comment type="caution">
    <text evidence="2">The sequence shown here is derived from an EMBL/GenBank/DDBJ whole genome shotgun (WGS) entry which is preliminary data.</text>
</comment>
<keyword evidence="3" id="KW-1185">Reference proteome</keyword>
<dbReference type="Proteomes" id="UP000444174">
    <property type="component" value="Unassembled WGS sequence"/>
</dbReference>
<dbReference type="AlphaFoldDB" id="A0A843Y9D7"/>
<feature type="signal peptide" evidence="1">
    <location>
        <begin position="1"/>
        <end position="20"/>
    </location>
</feature>
<reference evidence="2 3" key="1">
    <citation type="submission" date="2019-10" db="EMBL/GenBank/DDBJ databases">
        <title>Epibacterium sp. nov., isolated from seawater.</title>
        <authorList>
            <person name="Zhang X."/>
            <person name="Li N."/>
        </authorList>
    </citation>
    <scope>NUCLEOTIDE SEQUENCE [LARGE SCALE GENOMIC DNA]</scope>
    <source>
        <strain evidence="2 3">SM1979</strain>
    </source>
</reference>
<evidence type="ECO:0000313" key="2">
    <source>
        <dbReference type="EMBL" id="MQQ07526.1"/>
    </source>
</evidence>
<sequence>MKFLSALLVVATFGYTTANAAEHSVTFGEIPGFSESAQEGILPDVMRLIGASAGAEFGMIVQPFKRSIMSVAKGKHQAHLPFLNPGNGSVPAPGLAFNSTPLFHTQFSLFHRPGVEIDMSNLASLNIETELAHTDLFSFPTTGTSCIPCSLKKVVAGRVDAFLFANLDVIAIAEAEGITGLAETLYKRYPTHFVIKEGDTEIDALLTKGIEDAVQSGSLQEVLGPNWQ</sequence>
<evidence type="ECO:0008006" key="4">
    <source>
        <dbReference type="Google" id="ProtNLM"/>
    </source>
</evidence>
<dbReference type="EMBL" id="WIBF01000001">
    <property type="protein sequence ID" value="MQQ07526.1"/>
    <property type="molecule type" value="Genomic_DNA"/>
</dbReference>
<protein>
    <recommendedName>
        <fullName evidence="4">Solute-binding protein family 3/N-terminal domain-containing protein</fullName>
    </recommendedName>
</protein>
<accession>A0A843Y9D7</accession>
<keyword evidence="1" id="KW-0732">Signal</keyword>
<evidence type="ECO:0000256" key="1">
    <source>
        <dbReference type="SAM" id="SignalP"/>
    </source>
</evidence>